<evidence type="ECO:0000256" key="2">
    <source>
        <dbReference type="SAM" id="SignalP"/>
    </source>
</evidence>
<feature type="signal peptide" evidence="2">
    <location>
        <begin position="1"/>
        <end position="24"/>
    </location>
</feature>
<dbReference type="GeneID" id="117567350"/>
<dbReference type="OrthoDB" id="8024113at2759"/>
<feature type="compositionally biased region" description="Basic residues" evidence="1">
    <location>
        <begin position="171"/>
        <end position="186"/>
    </location>
</feature>
<proteinExistence type="predicted"/>
<feature type="compositionally biased region" description="Basic residues" evidence="1">
    <location>
        <begin position="62"/>
        <end position="72"/>
    </location>
</feature>
<organism evidence="3 4">
    <name type="scientific">Drosophila albomicans</name>
    <name type="common">Fruit fly</name>
    <dbReference type="NCBI Taxonomy" id="7291"/>
    <lineage>
        <taxon>Eukaryota</taxon>
        <taxon>Metazoa</taxon>
        <taxon>Ecdysozoa</taxon>
        <taxon>Arthropoda</taxon>
        <taxon>Hexapoda</taxon>
        <taxon>Insecta</taxon>
        <taxon>Pterygota</taxon>
        <taxon>Neoptera</taxon>
        <taxon>Endopterygota</taxon>
        <taxon>Diptera</taxon>
        <taxon>Brachycera</taxon>
        <taxon>Muscomorpha</taxon>
        <taxon>Ephydroidea</taxon>
        <taxon>Drosophilidae</taxon>
        <taxon>Drosophila</taxon>
    </lineage>
</organism>
<protein>
    <submittedName>
        <fullName evidence="4">Uncharacterized protein LOC117567350</fullName>
    </submittedName>
</protein>
<gene>
    <name evidence="4" type="primary">LOC117567350</name>
</gene>
<accession>A0A6P8WUV3</accession>
<feature type="chain" id="PRO_5028266589" evidence="2">
    <location>
        <begin position="25"/>
        <end position="350"/>
    </location>
</feature>
<keyword evidence="2" id="KW-0732">Signal</keyword>
<evidence type="ECO:0000313" key="4">
    <source>
        <dbReference type="RefSeq" id="XP_034103178.1"/>
    </source>
</evidence>
<feature type="region of interest" description="Disordered" evidence="1">
    <location>
        <begin position="221"/>
        <end position="350"/>
    </location>
</feature>
<feature type="region of interest" description="Disordered" evidence="1">
    <location>
        <begin position="171"/>
        <end position="200"/>
    </location>
</feature>
<sequence>MPCSKVLITLSALLLLSLLAVVSAFGNEYVHIKVHVPKDQAPSIAVDAEPVSPHKVIHHFHHHAPPHQRLRGRAPPPSKLKTSPLLESVILSDLDKPLHMSEHADYLNHAKELAEHLSETYVVKKAPPPPPKKKVNTYTIIEEKHRSNGYDYEPRPQHDVDTYHVIDKRPQHQYHKQQHQHQHHYHQQPDDDDDDVGYHYAAPGRVHRNKAPYLSGAYAEPAPVEEPSDLDQGYSYTPPSYPSARAPAHTLEAPDESPLETQYLFDYGPSGGGGSSSGFRPSPQLHTQPQDIYEDDIDAYAGPLPTRRRRPSSQDWASRSGYSGNGVDSYKAGHVQGLGSSRYPQTGPYL</sequence>
<evidence type="ECO:0000313" key="3">
    <source>
        <dbReference type="Proteomes" id="UP000515160"/>
    </source>
</evidence>
<keyword evidence="3" id="KW-1185">Reference proteome</keyword>
<dbReference type="RefSeq" id="XP_034103178.1">
    <property type="nucleotide sequence ID" value="XM_034247287.2"/>
</dbReference>
<dbReference type="AlphaFoldDB" id="A0A6P8WUV3"/>
<feature type="compositionally biased region" description="Polar residues" evidence="1">
    <location>
        <begin position="313"/>
        <end position="322"/>
    </location>
</feature>
<dbReference type="Proteomes" id="UP000515160">
    <property type="component" value="Chromosome X"/>
</dbReference>
<name>A0A6P8WUV3_DROAB</name>
<feature type="region of interest" description="Disordered" evidence="1">
    <location>
        <begin position="62"/>
        <end position="81"/>
    </location>
</feature>
<reference evidence="4" key="1">
    <citation type="submission" date="2025-08" db="UniProtKB">
        <authorList>
            <consortium name="RefSeq"/>
        </authorList>
    </citation>
    <scope>IDENTIFICATION</scope>
    <source>
        <strain evidence="4">15112-1751.03</strain>
        <tissue evidence="4">Whole Adult</tissue>
    </source>
</reference>
<evidence type="ECO:0000256" key="1">
    <source>
        <dbReference type="SAM" id="MobiDB-lite"/>
    </source>
</evidence>